<proteinExistence type="predicted"/>
<dbReference type="WBParaSite" id="MCOS_0000447601-mRNA-1">
    <property type="protein sequence ID" value="MCOS_0000447601-mRNA-1"/>
    <property type="gene ID" value="MCOS_0000447601"/>
</dbReference>
<accession>A0A0R3UC28</accession>
<organism evidence="3">
    <name type="scientific">Mesocestoides corti</name>
    <name type="common">Flatworm</name>
    <dbReference type="NCBI Taxonomy" id="53468"/>
    <lineage>
        <taxon>Eukaryota</taxon>
        <taxon>Metazoa</taxon>
        <taxon>Spiralia</taxon>
        <taxon>Lophotrochozoa</taxon>
        <taxon>Platyhelminthes</taxon>
        <taxon>Cestoda</taxon>
        <taxon>Eucestoda</taxon>
        <taxon>Cyclophyllidea</taxon>
        <taxon>Mesocestoididae</taxon>
        <taxon>Mesocestoides</taxon>
    </lineage>
</organism>
<evidence type="ECO:0000313" key="3">
    <source>
        <dbReference type="WBParaSite" id="MCOS_0000447601-mRNA-1"/>
    </source>
</evidence>
<evidence type="ECO:0000313" key="1">
    <source>
        <dbReference type="EMBL" id="VDD78474.1"/>
    </source>
</evidence>
<reference evidence="1 2" key="2">
    <citation type="submission" date="2018-10" db="EMBL/GenBank/DDBJ databases">
        <authorList>
            <consortium name="Pathogen Informatics"/>
        </authorList>
    </citation>
    <scope>NUCLEOTIDE SEQUENCE [LARGE SCALE GENOMIC DNA]</scope>
</reference>
<gene>
    <name evidence="1" type="ORF">MCOS_LOCUS4477</name>
</gene>
<protein>
    <submittedName>
        <fullName evidence="3">Secreted protein</fullName>
    </submittedName>
</protein>
<sequence>MVPTEGNFCRKQSWRQLLVPFVTSWSSQGISCIPTSFTFQLSLTTAIFDCLVLVSMVRRPLLKWATTSWASLSFGEAIRLPVIPSLLEVSAYLEWITWRCCRVCHTFPPTSSTLTFNQRHMMPWSNGTSNESQRNYSQARITGAHSIPTFMPISHAPVIICRFLVVAYCSNPLSPIVHFLSCHIFYVCTQQL</sequence>
<reference evidence="3" key="1">
    <citation type="submission" date="2017-02" db="UniProtKB">
        <authorList>
            <consortium name="WormBaseParasite"/>
        </authorList>
    </citation>
    <scope>IDENTIFICATION</scope>
</reference>
<keyword evidence="2" id="KW-1185">Reference proteome</keyword>
<name>A0A0R3UC28_MESCO</name>
<dbReference type="Proteomes" id="UP000267029">
    <property type="component" value="Unassembled WGS sequence"/>
</dbReference>
<dbReference type="EMBL" id="UXSR01001712">
    <property type="protein sequence ID" value="VDD78474.1"/>
    <property type="molecule type" value="Genomic_DNA"/>
</dbReference>
<dbReference type="AlphaFoldDB" id="A0A0R3UC28"/>
<evidence type="ECO:0000313" key="2">
    <source>
        <dbReference type="Proteomes" id="UP000267029"/>
    </source>
</evidence>